<evidence type="ECO:0000256" key="1">
    <source>
        <dbReference type="ARBA" id="ARBA00004141"/>
    </source>
</evidence>
<keyword evidence="8" id="KW-1185">Reference proteome</keyword>
<accession>A0A934I9Q4</accession>
<evidence type="ECO:0000313" key="8">
    <source>
        <dbReference type="Proteomes" id="UP000642488"/>
    </source>
</evidence>
<evidence type="ECO:0000256" key="5">
    <source>
        <dbReference type="SAM" id="Phobius"/>
    </source>
</evidence>
<evidence type="ECO:0000256" key="2">
    <source>
        <dbReference type="ARBA" id="ARBA00022692"/>
    </source>
</evidence>
<dbReference type="Proteomes" id="UP000642488">
    <property type="component" value="Unassembled WGS sequence"/>
</dbReference>
<dbReference type="GO" id="GO:0016020">
    <property type="term" value="C:membrane"/>
    <property type="evidence" value="ECO:0007669"/>
    <property type="project" value="UniProtKB-SubCell"/>
</dbReference>
<feature type="transmembrane region" description="Helical" evidence="5">
    <location>
        <begin position="76"/>
        <end position="97"/>
    </location>
</feature>
<evidence type="ECO:0000313" key="7">
    <source>
        <dbReference type="EMBL" id="MBJ3763013.1"/>
    </source>
</evidence>
<dbReference type="InterPro" id="IPR006977">
    <property type="entry name" value="Yip1_dom"/>
</dbReference>
<comment type="subcellular location">
    <subcellularLocation>
        <location evidence="1">Membrane</location>
        <topology evidence="1">Multi-pass membrane protein</topology>
    </subcellularLocation>
</comment>
<keyword evidence="2 5" id="KW-0812">Transmembrane</keyword>
<proteinExistence type="predicted"/>
<comment type="caution">
    <text evidence="7">The sequence shown here is derived from an EMBL/GenBank/DDBJ whole genome shotgun (WGS) entry which is preliminary data.</text>
</comment>
<protein>
    <submittedName>
        <fullName evidence="7">YIP1 family protein</fullName>
    </submittedName>
</protein>
<feature type="transmembrane region" description="Helical" evidence="5">
    <location>
        <begin position="41"/>
        <end position="64"/>
    </location>
</feature>
<feature type="transmembrane region" description="Helical" evidence="5">
    <location>
        <begin position="109"/>
        <end position="131"/>
    </location>
</feature>
<evidence type="ECO:0000256" key="4">
    <source>
        <dbReference type="ARBA" id="ARBA00023136"/>
    </source>
</evidence>
<evidence type="ECO:0000256" key="3">
    <source>
        <dbReference type="ARBA" id="ARBA00022989"/>
    </source>
</evidence>
<dbReference type="AlphaFoldDB" id="A0A934I9Q4"/>
<sequence length="197" mass="21434">MSLLSIPNLAGLVRDTLRAPRPTFARLMALKIDRVTLWQTLLLVVVLSIFVGEVSNLVLVAMLPADGARPLLLTPLTLGLIQMAILVVSVFLIDWIGRSFGGKGRFPDAILAVAWVQFIMMCLQILQFVAMLLVPPLAGLILLAGMVLFFWLLTNFIAELHGFDNLGKVFGMIVMVLIGVALGLSFLLTLVGVTVPR</sequence>
<keyword evidence="4 5" id="KW-0472">Membrane</keyword>
<dbReference type="EMBL" id="JAEKPD010000008">
    <property type="protein sequence ID" value="MBJ3763013.1"/>
    <property type="molecule type" value="Genomic_DNA"/>
</dbReference>
<reference evidence="7" key="1">
    <citation type="submission" date="2020-12" db="EMBL/GenBank/DDBJ databases">
        <title>Bacterial taxonomy.</title>
        <authorList>
            <person name="Pan X."/>
        </authorList>
    </citation>
    <scope>NUCLEOTIDE SEQUENCE</scope>
    <source>
        <strain evidence="7">KCTC 52957</strain>
    </source>
</reference>
<feature type="transmembrane region" description="Helical" evidence="5">
    <location>
        <begin position="169"/>
        <end position="195"/>
    </location>
</feature>
<name>A0A934I9Q4_9RHOB</name>
<evidence type="ECO:0000259" key="6">
    <source>
        <dbReference type="Pfam" id="PF04893"/>
    </source>
</evidence>
<dbReference type="Pfam" id="PF04893">
    <property type="entry name" value="Yip1"/>
    <property type="match status" value="1"/>
</dbReference>
<feature type="transmembrane region" description="Helical" evidence="5">
    <location>
        <begin position="137"/>
        <end position="157"/>
    </location>
</feature>
<organism evidence="7 8">
    <name type="scientific">Palleronia pontilimi</name>
    <dbReference type="NCBI Taxonomy" id="1964209"/>
    <lineage>
        <taxon>Bacteria</taxon>
        <taxon>Pseudomonadati</taxon>
        <taxon>Pseudomonadota</taxon>
        <taxon>Alphaproteobacteria</taxon>
        <taxon>Rhodobacterales</taxon>
        <taxon>Roseobacteraceae</taxon>
        <taxon>Palleronia</taxon>
    </lineage>
</organism>
<dbReference type="RefSeq" id="WP_198916181.1">
    <property type="nucleotide sequence ID" value="NZ_JAEKPD010000008.1"/>
</dbReference>
<keyword evidence="3 5" id="KW-1133">Transmembrane helix</keyword>
<gene>
    <name evidence="7" type="ORF">ILP92_09685</name>
</gene>
<feature type="domain" description="Yip1" evidence="6">
    <location>
        <begin position="15"/>
        <end position="184"/>
    </location>
</feature>